<dbReference type="InterPro" id="IPR009486">
    <property type="entry name" value="Pur_nuclsid_perm"/>
</dbReference>
<proteinExistence type="predicted"/>
<dbReference type="Gene3D" id="3.40.50.1580">
    <property type="entry name" value="Nucleoside phosphorylase domain"/>
    <property type="match status" value="1"/>
</dbReference>
<evidence type="ECO:0000313" key="2">
    <source>
        <dbReference type="EMBL" id="GBR51176.1"/>
    </source>
</evidence>
<dbReference type="RefSeq" id="WP_240775244.1">
    <property type="nucleotide sequence ID" value="NZ_BAQC01000009.1"/>
</dbReference>
<sequence>MRYLKFLSLVGLMVSGHVWAAPIPVKVVVVATFEFGADQGDRAGEFQNWVEKLPLPQSIPAPGTFYGHMRYNPAMKVLGVVTGEGPEHASATMTALLTDPRFDLSHAYFLLAGIGGIDPNFGSVGSAVWAPNIINGGLSHQIDSREIPKDWPDGYTPIAGEKPDTRPVPQLHSNWGNQAYSVDPDLLQWAFRLTKDIQLSDNQGLKAEREKYVGYPKALAPPSVQQGDVIASPTFWTGRLMNAWAERWVNYWTEGKGVMATTAEEDLGFMQALATEAPTGRVDMRRILVLRTASNYDMPSPGLSAASMLETESQETAYPGLAASIEATYKVGGPVVREIVKNWDKYKNNTPK</sequence>
<keyword evidence="1" id="KW-0732">Signal</keyword>
<dbReference type="InterPro" id="IPR035994">
    <property type="entry name" value="Nucleoside_phosphorylase_sf"/>
</dbReference>
<keyword evidence="3" id="KW-1185">Reference proteome</keyword>
<gene>
    <name evidence="2" type="ORF">AA106555_0461</name>
</gene>
<feature type="signal peptide" evidence="1">
    <location>
        <begin position="1"/>
        <end position="20"/>
    </location>
</feature>
<dbReference type="PANTHER" id="PTHR38643">
    <property type="entry name" value="PURINE NUCLEOSIDE PERMEASE C285.05-RELATED"/>
    <property type="match status" value="1"/>
</dbReference>
<dbReference type="Pfam" id="PF06516">
    <property type="entry name" value="NUP"/>
    <property type="match status" value="1"/>
</dbReference>
<name>A0ABQ0QN64_9PROT</name>
<dbReference type="PIRSF" id="PIRSF013171">
    <property type="entry name" value="Pur_nuclsid_perm"/>
    <property type="match status" value="1"/>
</dbReference>
<dbReference type="PANTHER" id="PTHR38643:SF1">
    <property type="entry name" value="PURINE NUCLEOSIDE PERMEASE C285.05-RELATED"/>
    <property type="match status" value="1"/>
</dbReference>
<organism evidence="2 3">
    <name type="scientific">Neokomagataea thailandica NBRC 106555</name>
    <dbReference type="NCBI Taxonomy" id="1223520"/>
    <lineage>
        <taxon>Bacteria</taxon>
        <taxon>Pseudomonadati</taxon>
        <taxon>Pseudomonadota</taxon>
        <taxon>Alphaproteobacteria</taxon>
        <taxon>Acetobacterales</taxon>
        <taxon>Acetobacteraceae</taxon>
        <taxon>Neokomagataea</taxon>
    </lineage>
</organism>
<reference evidence="2 3" key="1">
    <citation type="submission" date="2013-04" db="EMBL/GenBank/DDBJ databases">
        <title>The genome sequencing project of 58 acetic acid bacteria.</title>
        <authorList>
            <person name="Okamoto-Kainuma A."/>
            <person name="Ishikawa M."/>
            <person name="Umino S."/>
            <person name="Koizumi Y."/>
            <person name="Shiwa Y."/>
            <person name="Yoshikawa H."/>
            <person name="Matsutani M."/>
            <person name="Matsushita K."/>
        </authorList>
    </citation>
    <scope>NUCLEOTIDE SEQUENCE [LARGE SCALE GENOMIC DNA]</scope>
    <source>
        <strain evidence="2 3">NBRC 106555</strain>
    </source>
</reference>
<comment type="caution">
    <text evidence="2">The sequence shown here is derived from an EMBL/GenBank/DDBJ whole genome shotgun (WGS) entry which is preliminary data.</text>
</comment>
<protein>
    <submittedName>
        <fullName evidence="2">Purine nucleoside transporter</fullName>
    </submittedName>
</protein>
<evidence type="ECO:0000313" key="3">
    <source>
        <dbReference type="Proteomes" id="UP001062632"/>
    </source>
</evidence>
<feature type="chain" id="PRO_5045083100" evidence="1">
    <location>
        <begin position="21"/>
        <end position="352"/>
    </location>
</feature>
<dbReference type="Proteomes" id="UP001062632">
    <property type="component" value="Unassembled WGS sequence"/>
</dbReference>
<evidence type="ECO:0000256" key="1">
    <source>
        <dbReference type="SAM" id="SignalP"/>
    </source>
</evidence>
<dbReference type="EMBL" id="BAQC01000009">
    <property type="protein sequence ID" value="GBR51176.1"/>
    <property type="molecule type" value="Genomic_DNA"/>
</dbReference>
<accession>A0ABQ0QN64</accession>